<protein>
    <submittedName>
        <fullName evidence="7">RNA polymerase sigma factor</fullName>
    </submittedName>
</protein>
<dbReference type="EMBL" id="JAUJEA010000003">
    <property type="protein sequence ID" value="MDN5201858.1"/>
    <property type="molecule type" value="Genomic_DNA"/>
</dbReference>
<accession>A0ABT8KQ93</accession>
<dbReference type="RefSeq" id="WP_346751883.1">
    <property type="nucleotide sequence ID" value="NZ_JAUJEA010000003.1"/>
</dbReference>
<keyword evidence="3" id="KW-0731">Sigma factor</keyword>
<dbReference type="InterPro" id="IPR013325">
    <property type="entry name" value="RNA_pol_sigma_r2"/>
</dbReference>
<comment type="caution">
    <text evidence="7">The sequence shown here is derived from an EMBL/GenBank/DDBJ whole genome shotgun (WGS) entry which is preliminary data.</text>
</comment>
<feature type="domain" description="RNA polymerase sigma-70 region 2" evidence="5">
    <location>
        <begin position="23"/>
        <end position="90"/>
    </location>
</feature>
<dbReference type="Gene3D" id="1.10.10.10">
    <property type="entry name" value="Winged helix-like DNA-binding domain superfamily/Winged helix DNA-binding domain"/>
    <property type="match status" value="1"/>
</dbReference>
<dbReference type="Proteomes" id="UP001172082">
    <property type="component" value="Unassembled WGS sequence"/>
</dbReference>
<dbReference type="InterPro" id="IPR036388">
    <property type="entry name" value="WH-like_DNA-bd_sf"/>
</dbReference>
<evidence type="ECO:0000313" key="7">
    <source>
        <dbReference type="EMBL" id="MDN5201858.1"/>
    </source>
</evidence>
<reference evidence="7" key="1">
    <citation type="submission" date="2023-06" db="EMBL/GenBank/DDBJ databases">
        <title>Genomic of Parafulvivirga corallium.</title>
        <authorList>
            <person name="Wang G."/>
        </authorList>
    </citation>
    <scope>NUCLEOTIDE SEQUENCE</scope>
    <source>
        <strain evidence="7">BMA10</strain>
    </source>
</reference>
<dbReference type="Pfam" id="PF04542">
    <property type="entry name" value="Sigma70_r2"/>
    <property type="match status" value="1"/>
</dbReference>
<dbReference type="SUPFAM" id="SSF88659">
    <property type="entry name" value="Sigma3 and sigma4 domains of RNA polymerase sigma factors"/>
    <property type="match status" value="1"/>
</dbReference>
<dbReference type="SUPFAM" id="SSF88946">
    <property type="entry name" value="Sigma2 domain of RNA polymerase sigma factors"/>
    <property type="match status" value="1"/>
</dbReference>
<keyword evidence="4" id="KW-0804">Transcription</keyword>
<gene>
    <name evidence="7" type="ORF">QQ008_10805</name>
</gene>
<dbReference type="InterPro" id="IPR013249">
    <property type="entry name" value="RNA_pol_sigma70_r4_t2"/>
</dbReference>
<evidence type="ECO:0000256" key="2">
    <source>
        <dbReference type="ARBA" id="ARBA00023015"/>
    </source>
</evidence>
<dbReference type="NCBIfam" id="TIGR02937">
    <property type="entry name" value="sigma70-ECF"/>
    <property type="match status" value="1"/>
</dbReference>
<dbReference type="PANTHER" id="PTHR43133:SF51">
    <property type="entry name" value="RNA POLYMERASE SIGMA FACTOR"/>
    <property type="match status" value="1"/>
</dbReference>
<keyword evidence="8" id="KW-1185">Reference proteome</keyword>
<evidence type="ECO:0000259" key="6">
    <source>
        <dbReference type="Pfam" id="PF08281"/>
    </source>
</evidence>
<dbReference type="InterPro" id="IPR014284">
    <property type="entry name" value="RNA_pol_sigma-70_dom"/>
</dbReference>
<dbReference type="Gene3D" id="1.10.1740.10">
    <property type="match status" value="1"/>
</dbReference>
<dbReference type="Pfam" id="PF08281">
    <property type="entry name" value="Sigma70_r4_2"/>
    <property type="match status" value="1"/>
</dbReference>
<evidence type="ECO:0000256" key="3">
    <source>
        <dbReference type="ARBA" id="ARBA00023082"/>
    </source>
</evidence>
<evidence type="ECO:0000256" key="1">
    <source>
        <dbReference type="ARBA" id="ARBA00010641"/>
    </source>
</evidence>
<feature type="domain" description="RNA polymerase sigma factor 70 region 4 type 2" evidence="6">
    <location>
        <begin position="131"/>
        <end position="183"/>
    </location>
</feature>
<dbReference type="InterPro" id="IPR007627">
    <property type="entry name" value="RNA_pol_sigma70_r2"/>
</dbReference>
<sequence length="187" mass="22374">MKLEEERELVWKAKKNPKAFGQLYDLYYPRIFGYVYRRVADFDIARDVTSEVFLKAFLNIHKFRWKGISISSWFYRIATHEVNSTFRKKKYSPDSLNQLLDQVGYEMPDPSSLENEKLEIEREIKEYSDFLQIQTILSRLSVKYQEVVALRYFEQKSIKEICEILDKKEGTVKSLISRGLEHIRKKL</sequence>
<dbReference type="InterPro" id="IPR039425">
    <property type="entry name" value="RNA_pol_sigma-70-like"/>
</dbReference>
<comment type="similarity">
    <text evidence="1">Belongs to the sigma-70 factor family. ECF subfamily.</text>
</comment>
<evidence type="ECO:0000313" key="8">
    <source>
        <dbReference type="Proteomes" id="UP001172082"/>
    </source>
</evidence>
<proteinExistence type="inferred from homology"/>
<evidence type="ECO:0000256" key="4">
    <source>
        <dbReference type="ARBA" id="ARBA00023163"/>
    </source>
</evidence>
<dbReference type="PANTHER" id="PTHR43133">
    <property type="entry name" value="RNA POLYMERASE ECF-TYPE SIGMA FACTO"/>
    <property type="match status" value="1"/>
</dbReference>
<name>A0ABT8KQ93_9BACT</name>
<keyword evidence="2" id="KW-0805">Transcription regulation</keyword>
<evidence type="ECO:0000259" key="5">
    <source>
        <dbReference type="Pfam" id="PF04542"/>
    </source>
</evidence>
<dbReference type="CDD" id="cd06171">
    <property type="entry name" value="Sigma70_r4"/>
    <property type="match status" value="1"/>
</dbReference>
<dbReference type="InterPro" id="IPR013324">
    <property type="entry name" value="RNA_pol_sigma_r3/r4-like"/>
</dbReference>
<organism evidence="7 8">
    <name type="scientific">Splendidivirga corallicola</name>
    <dbReference type="NCBI Taxonomy" id="3051826"/>
    <lineage>
        <taxon>Bacteria</taxon>
        <taxon>Pseudomonadati</taxon>
        <taxon>Bacteroidota</taxon>
        <taxon>Cytophagia</taxon>
        <taxon>Cytophagales</taxon>
        <taxon>Splendidivirgaceae</taxon>
        <taxon>Splendidivirga</taxon>
    </lineage>
</organism>